<keyword evidence="2" id="KW-1133">Transmembrane helix</keyword>
<sequence>MPATRKVFRFGGRDGHLQPQDPTGNPRRPGVTRSGRSVVVMEPQSPAPSVAHLSVAAVVHPSLVNPLHHREHLRLASLRRRATTVAHCLLDDGDFFFFLLFFFNVITCEGFNITLMCLFDLDR</sequence>
<keyword evidence="2" id="KW-0812">Transmembrane</keyword>
<keyword evidence="2" id="KW-0472">Membrane</keyword>
<protein>
    <submittedName>
        <fullName evidence="3">Uncharacterized protein</fullName>
    </submittedName>
</protein>
<organism evidence="3 4">
    <name type="scientific">Ficus carica</name>
    <name type="common">Common fig</name>
    <dbReference type="NCBI Taxonomy" id="3494"/>
    <lineage>
        <taxon>Eukaryota</taxon>
        <taxon>Viridiplantae</taxon>
        <taxon>Streptophyta</taxon>
        <taxon>Embryophyta</taxon>
        <taxon>Tracheophyta</taxon>
        <taxon>Spermatophyta</taxon>
        <taxon>Magnoliopsida</taxon>
        <taxon>eudicotyledons</taxon>
        <taxon>Gunneridae</taxon>
        <taxon>Pentapetalae</taxon>
        <taxon>rosids</taxon>
        <taxon>fabids</taxon>
        <taxon>Rosales</taxon>
        <taxon>Moraceae</taxon>
        <taxon>Ficeae</taxon>
        <taxon>Ficus</taxon>
    </lineage>
</organism>
<reference evidence="3" key="1">
    <citation type="submission" date="2023-07" db="EMBL/GenBank/DDBJ databases">
        <title>draft genome sequence of fig (Ficus carica).</title>
        <authorList>
            <person name="Takahashi T."/>
            <person name="Nishimura K."/>
        </authorList>
    </citation>
    <scope>NUCLEOTIDE SEQUENCE</scope>
</reference>
<name>A0AA88E970_FICCA</name>
<accession>A0AA88E970</accession>
<dbReference type="EMBL" id="BTGU01001065">
    <property type="protein sequence ID" value="GMN70211.1"/>
    <property type="molecule type" value="Genomic_DNA"/>
</dbReference>
<feature type="transmembrane region" description="Helical" evidence="2">
    <location>
        <begin position="95"/>
        <end position="119"/>
    </location>
</feature>
<feature type="region of interest" description="Disordered" evidence="1">
    <location>
        <begin position="11"/>
        <end position="33"/>
    </location>
</feature>
<evidence type="ECO:0000256" key="2">
    <source>
        <dbReference type="SAM" id="Phobius"/>
    </source>
</evidence>
<evidence type="ECO:0000313" key="3">
    <source>
        <dbReference type="EMBL" id="GMN70211.1"/>
    </source>
</evidence>
<comment type="caution">
    <text evidence="3">The sequence shown here is derived from an EMBL/GenBank/DDBJ whole genome shotgun (WGS) entry which is preliminary data.</text>
</comment>
<proteinExistence type="predicted"/>
<keyword evidence="4" id="KW-1185">Reference proteome</keyword>
<gene>
    <name evidence="3" type="ORF">TIFTF001_039257</name>
</gene>
<evidence type="ECO:0000256" key="1">
    <source>
        <dbReference type="SAM" id="MobiDB-lite"/>
    </source>
</evidence>
<dbReference type="Proteomes" id="UP001187192">
    <property type="component" value="Unassembled WGS sequence"/>
</dbReference>
<dbReference type="AlphaFoldDB" id="A0AA88E970"/>
<evidence type="ECO:0000313" key="4">
    <source>
        <dbReference type="Proteomes" id="UP001187192"/>
    </source>
</evidence>